<accession>A0AAW7ZCM1</accession>
<comment type="similarity">
    <text evidence="1">Belongs to the sulfur carrier protein TusA family.</text>
</comment>
<organism evidence="3 4">
    <name type="scientific">Desulforamulus aquiferis</name>
    <dbReference type="NCBI Taxonomy" id="1397668"/>
    <lineage>
        <taxon>Bacteria</taxon>
        <taxon>Bacillati</taxon>
        <taxon>Bacillota</taxon>
        <taxon>Clostridia</taxon>
        <taxon>Eubacteriales</taxon>
        <taxon>Peptococcaceae</taxon>
        <taxon>Desulforamulus</taxon>
    </lineage>
</organism>
<evidence type="ECO:0000259" key="2">
    <source>
        <dbReference type="PROSITE" id="PS01148"/>
    </source>
</evidence>
<gene>
    <name evidence="3" type="primary">yedF</name>
    <name evidence="3" type="ORF">P6N53_04805</name>
</gene>
<sequence length="205" mass="22227">MKGAVINLSREVNNRGLACPQPVINTKRALEEMGQGTLISIVDNEIARENIIRFAENANCKVQVEDKGGEYYITITKGDESPLSSPVTPAKGETGPMVYLITSNTFGSGSEDLGEILMISFFNSLLEQRAPKSIMLVNSGVRLAVAQSRVLEQINKLVDRGTTVLACGTCLDYYKLKEQLAVGRVTNMLEILDNLTGDTKAVTIG</sequence>
<dbReference type="NCBIfam" id="TIGR03527">
    <property type="entry name" value="selenium_YedF"/>
    <property type="match status" value="1"/>
</dbReference>
<dbReference type="InterPro" id="IPR019870">
    <property type="entry name" value="Se_metab_YedF"/>
</dbReference>
<dbReference type="SUPFAM" id="SSF64307">
    <property type="entry name" value="SirA-like"/>
    <property type="match status" value="1"/>
</dbReference>
<dbReference type="Proteomes" id="UP001172911">
    <property type="component" value="Unassembled WGS sequence"/>
</dbReference>
<dbReference type="SUPFAM" id="SSF75169">
    <property type="entry name" value="DsrEFH-like"/>
    <property type="match status" value="1"/>
</dbReference>
<dbReference type="AlphaFoldDB" id="A0AAW7ZCM1"/>
<evidence type="ECO:0000313" key="4">
    <source>
        <dbReference type="Proteomes" id="UP001172911"/>
    </source>
</evidence>
<keyword evidence="4" id="KW-1185">Reference proteome</keyword>
<comment type="caution">
    <text evidence="3">The sequence shown here is derived from an EMBL/GenBank/DDBJ whole genome shotgun (WGS) entry which is preliminary data.</text>
</comment>
<protein>
    <submittedName>
        <fullName evidence="3">Sulfurtransferase-like selenium metabolism protein YedF</fullName>
    </submittedName>
</protein>
<dbReference type="PANTHER" id="PTHR33279">
    <property type="entry name" value="SULFUR CARRIER PROTEIN YEDF-RELATED"/>
    <property type="match status" value="1"/>
</dbReference>
<dbReference type="PANTHER" id="PTHR33279:SF6">
    <property type="entry name" value="SULFUR CARRIER PROTEIN YEDF-RELATED"/>
    <property type="match status" value="1"/>
</dbReference>
<evidence type="ECO:0000256" key="1">
    <source>
        <dbReference type="ARBA" id="ARBA00008984"/>
    </source>
</evidence>
<proteinExistence type="inferred from homology"/>
<evidence type="ECO:0000313" key="3">
    <source>
        <dbReference type="EMBL" id="MDO7786540.1"/>
    </source>
</evidence>
<feature type="domain" description="UPF0033" evidence="2">
    <location>
        <begin position="12"/>
        <end position="36"/>
    </location>
</feature>
<reference evidence="3" key="2">
    <citation type="submission" date="2023-03" db="EMBL/GenBank/DDBJ databases">
        <authorList>
            <person name="Zhang Z."/>
        </authorList>
    </citation>
    <scope>NUCLEOTIDE SEQUENCE</scope>
    <source>
        <strain evidence="3">DSA</strain>
    </source>
</reference>
<dbReference type="Gene3D" id="3.30.110.40">
    <property type="entry name" value="TusA-like domain"/>
    <property type="match status" value="1"/>
</dbReference>
<dbReference type="InterPro" id="IPR027396">
    <property type="entry name" value="DsrEFH-like"/>
</dbReference>
<name>A0AAW7ZCM1_9FIRM</name>
<dbReference type="InterPro" id="IPR001455">
    <property type="entry name" value="TusA-like"/>
</dbReference>
<dbReference type="EMBL" id="JARPTC010000005">
    <property type="protein sequence ID" value="MDO7786540.1"/>
    <property type="molecule type" value="Genomic_DNA"/>
</dbReference>
<dbReference type="InterPro" id="IPR036868">
    <property type="entry name" value="TusA-like_sf"/>
</dbReference>
<reference evidence="3" key="1">
    <citation type="journal article" date="2023" name="J. Hazard. Mater.">
        <title>Anaerobic biodegradation of pyrene and benzo[a]pyrene by a new sulfate-reducing Desulforamulus aquiferis strain DSA.</title>
        <authorList>
            <person name="Zhang Z."/>
            <person name="Sun J."/>
            <person name="Gong X."/>
            <person name="Wang C."/>
            <person name="Wang H."/>
        </authorList>
    </citation>
    <scope>NUCLEOTIDE SEQUENCE</scope>
    <source>
        <strain evidence="3">DSA</strain>
    </source>
</reference>
<dbReference type="CDD" id="cd03421">
    <property type="entry name" value="SirA_like_N"/>
    <property type="match status" value="1"/>
</dbReference>
<dbReference type="PROSITE" id="PS01148">
    <property type="entry name" value="UPF0033"/>
    <property type="match status" value="1"/>
</dbReference>
<dbReference type="Pfam" id="PF01206">
    <property type="entry name" value="TusA"/>
    <property type="match status" value="1"/>
</dbReference>